<accession>A0ABW5ING3</accession>
<evidence type="ECO:0000256" key="1">
    <source>
        <dbReference type="SAM" id="Phobius"/>
    </source>
</evidence>
<sequence>MQELSIKLYTGAYDIKPKAEQRLKWLSAFAVTFQLVLVFYLVFFETFSAGVVVVFLINVTIPAYFLYSAWLDNKPHYRRHLTLTEEGVKYRTRFMQTEQEFDWDEVDLVRLQSLKVVFLLKNEEEHVVSLEQIQNDQVLKQVRERIKSMVIRKDIVLS</sequence>
<keyword evidence="1" id="KW-0472">Membrane</keyword>
<evidence type="ECO:0000313" key="2">
    <source>
        <dbReference type="EMBL" id="MFD2514557.1"/>
    </source>
</evidence>
<gene>
    <name evidence="2" type="ORF">ACFSRY_11830</name>
</gene>
<dbReference type="EMBL" id="JBHULU010000015">
    <property type="protein sequence ID" value="MFD2514557.1"/>
    <property type="molecule type" value="Genomic_DNA"/>
</dbReference>
<keyword evidence="1" id="KW-0812">Transmembrane</keyword>
<reference evidence="3" key="1">
    <citation type="journal article" date="2019" name="Int. J. Syst. Evol. Microbiol.">
        <title>The Global Catalogue of Microorganisms (GCM) 10K type strain sequencing project: providing services to taxonomists for standard genome sequencing and annotation.</title>
        <authorList>
            <consortium name="The Broad Institute Genomics Platform"/>
            <consortium name="The Broad Institute Genome Sequencing Center for Infectious Disease"/>
            <person name="Wu L."/>
            <person name="Ma J."/>
        </authorList>
    </citation>
    <scope>NUCLEOTIDE SEQUENCE [LARGE SCALE GENOMIC DNA]</scope>
    <source>
        <strain evidence="3">KCTC 42498</strain>
    </source>
</reference>
<protein>
    <recommendedName>
        <fullName evidence="4">YcxB-like protein domain-containing protein</fullName>
    </recommendedName>
</protein>
<dbReference type="RefSeq" id="WP_377507386.1">
    <property type="nucleotide sequence ID" value="NZ_JBHULU010000015.1"/>
</dbReference>
<feature type="transmembrane region" description="Helical" evidence="1">
    <location>
        <begin position="49"/>
        <end position="70"/>
    </location>
</feature>
<keyword evidence="1" id="KW-1133">Transmembrane helix</keyword>
<evidence type="ECO:0000313" key="3">
    <source>
        <dbReference type="Proteomes" id="UP001597544"/>
    </source>
</evidence>
<name>A0ABW5ING3_9BACT</name>
<organism evidence="2 3">
    <name type="scientific">Pontibacter locisalis</name>
    <dbReference type="NCBI Taxonomy" id="1719035"/>
    <lineage>
        <taxon>Bacteria</taxon>
        <taxon>Pseudomonadati</taxon>
        <taxon>Bacteroidota</taxon>
        <taxon>Cytophagia</taxon>
        <taxon>Cytophagales</taxon>
        <taxon>Hymenobacteraceae</taxon>
        <taxon>Pontibacter</taxon>
    </lineage>
</organism>
<evidence type="ECO:0008006" key="4">
    <source>
        <dbReference type="Google" id="ProtNLM"/>
    </source>
</evidence>
<keyword evidence="3" id="KW-1185">Reference proteome</keyword>
<proteinExistence type="predicted"/>
<comment type="caution">
    <text evidence="2">The sequence shown here is derived from an EMBL/GenBank/DDBJ whole genome shotgun (WGS) entry which is preliminary data.</text>
</comment>
<feature type="transmembrane region" description="Helical" evidence="1">
    <location>
        <begin position="25"/>
        <end position="43"/>
    </location>
</feature>
<dbReference type="Proteomes" id="UP001597544">
    <property type="component" value="Unassembled WGS sequence"/>
</dbReference>